<feature type="chain" id="PRO_5038755965" description="Lipoprotein SmpA/OmlA domain-containing protein" evidence="1">
    <location>
        <begin position="25"/>
        <end position="177"/>
    </location>
</feature>
<sequence length="177" mass="19293">MRTRRLTLIAGLALTGSLVGPAVAPAVLEPDLGLAGAKLGMTTQEVVSVLGNPTTKDTRTDDNGGREVHWYYNATRIKVEFRKPEPGSPDIVTRLATRSGKERTAGGVGVGTPERKLRSSIRGVSCREFRVSRTRTQRACFTRGRSNGSAIGRDQTVFDVSRKTRRITAVSVSRFYD</sequence>
<proteinExistence type="predicted"/>
<name>A0A6J4SS25_9ACTN</name>
<dbReference type="AlphaFoldDB" id="A0A6J4SS25"/>
<keyword evidence="1" id="KW-0732">Signal</keyword>
<feature type="signal peptide" evidence="1">
    <location>
        <begin position="1"/>
        <end position="24"/>
    </location>
</feature>
<organism evidence="2">
    <name type="scientific">uncultured Solirubrobacteraceae bacterium</name>
    <dbReference type="NCBI Taxonomy" id="1162706"/>
    <lineage>
        <taxon>Bacteria</taxon>
        <taxon>Bacillati</taxon>
        <taxon>Actinomycetota</taxon>
        <taxon>Thermoleophilia</taxon>
        <taxon>Solirubrobacterales</taxon>
        <taxon>Solirubrobacteraceae</taxon>
        <taxon>environmental samples</taxon>
    </lineage>
</organism>
<evidence type="ECO:0000256" key="1">
    <source>
        <dbReference type="SAM" id="SignalP"/>
    </source>
</evidence>
<gene>
    <name evidence="2" type="ORF">AVDCRST_MAG85-1926</name>
</gene>
<evidence type="ECO:0000313" key="2">
    <source>
        <dbReference type="EMBL" id="CAA9503727.1"/>
    </source>
</evidence>
<protein>
    <recommendedName>
        <fullName evidence="3">Lipoprotein SmpA/OmlA domain-containing protein</fullName>
    </recommendedName>
</protein>
<dbReference type="EMBL" id="CADCVT010000209">
    <property type="protein sequence ID" value="CAA9503727.1"/>
    <property type="molecule type" value="Genomic_DNA"/>
</dbReference>
<evidence type="ECO:0008006" key="3">
    <source>
        <dbReference type="Google" id="ProtNLM"/>
    </source>
</evidence>
<accession>A0A6J4SS25</accession>
<reference evidence="2" key="1">
    <citation type="submission" date="2020-02" db="EMBL/GenBank/DDBJ databases">
        <authorList>
            <person name="Meier V. D."/>
        </authorList>
    </citation>
    <scope>NUCLEOTIDE SEQUENCE</scope>
    <source>
        <strain evidence="2">AVDCRST_MAG85</strain>
    </source>
</reference>